<protein>
    <submittedName>
        <fullName evidence="4">D-isomer specific 2-hydroxyacid dehydrogenase</fullName>
    </submittedName>
</protein>
<dbReference type="GO" id="GO:0016491">
    <property type="term" value="F:oxidoreductase activity"/>
    <property type="evidence" value="ECO:0007669"/>
    <property type="project" value="UniProtKB-KW"/>
</dbReference>
<evidence type="ECO:0000313" key="4">
    <source>
        <dbReference type="EMBL" id="PON27447.1"/>
    </source>
</evidence>
<keyword evidence="2" id="KW-0520">NAD</keyword>
<dbReference type="CDD" id="cd12163">
    <property type="entry name" value="2-Hacid_dh_5"/>
    <property type="match status" value="1"/>
</dbReference>
<dbReference type="GO" id="GO:0051287">
    <property type="term" value="F:NAD binding"/>
    <property type="evidence" value="ECO:0007669"/>
    <property type="project" value="InterPro"/>
</dbReference>
<keyword evidence="1" id="KW-0560">Oxidoreductase</keyword>
<dbReference type="AlphaFoldDB" id="A0A2P4ZT40"/>
<reference evidence="4 5" key="1">
    <citation type="journal article" date="2016" name="Genome Announc.">
        <title>Draft Whole-Genome Sequence of Trichoderma gamsii T6085, a Promising Biocontrol Agent of Fusarium Head Blight on Wheat.</title>
        <authorList>
            <person name="Baroncelli R."/>
            <person name="Zapparata A."/>
            <person name="Piaggeschi G."/>
            <person name="Sarrocco S."/>
            <person name="Vannacci G."/>
        </authorList>
    </citation>
    <scope>NUCLEOTIDE SEQUENCE [LARGE SCALE GENOMIC DNA]</scope>
    <source>
        <strain evidence="4 5">T6085</strain>
    </source>
</reference>
<dbReference type="GeneID" id="29983949"/>
<comment type="caution">
    <text evidence="4">The sequence shown here is derived from an EMBL/GenBank/DDBJ whole genome shotgun (WGS) entry which is preliminary data.</text>
</comment>
<proteinExistence type="predicted"/>
<dbReference type="SUPFAM" id="SSF52283">
    <property type="entry name" value="Formate/glycerate dehydrogenase catalytic domain-like"/>
    <property type="match status" value="1"/>
</dbReference>
<dbReference type="RefSeq" id="XP_018662917.1">
    <property type="nucleotide sequence ID" value="XM_018803866.1"/>
</dbReference>
<dbReference type="InterPro" id="IPR006140">
    <property type="entry name" value="D-isomer_DH_NAD-bd"/>
</dbReference>
<gene>
    <name evidence="4" type="ORF">TGAM01_v203828</name>
</gene>
<accession>A0A2P4ZT40</accession>
<name>A0A2P4ZT40_9HYPO</name>
<dbReference type="EMBL" id="JPDN02000010">
    <property type="protein sequence ID" value="PON27447.1"/>
    <property type="molecule type" value="Genomic_DNA"/>
</dbReference>
<dbReference type="PANTHER" id="PTHR43333">
    <property type="entry name" value="2-HACID_DH_C DOMAIN-CONTAINING PROTEIN"/>
    <property type="match status" value="1"/>
</dbReference>
<dbReference type="STRING" id="398673.A0A2P4ZT40"/>
<dbReference type="Pfam" id="PF02826">
    <property type="entry name" value="2-Hacid_dh_C"/>
    <property type="match status" value="2"/>
</dbReference>
<keyword evidence="5" id="KW-1185">Reference proteome</keyword>
<organism evidence="4 5">
    <name type="scientific">Trichoderma gamsii</name>
    <dbReference type="NCBI Taxonomy" id="398673"/>
    <lineage>
        <taxon>Eukaryota</taxon>
        <taxon>Fungi</taxon>
        <taxon>Dikarya</taxon>
        <taxon>Ascomycota</taxon>
        <taxon>Pezizomycotina</taxon>
        <taxon>Sordariomycetes</taxon>
        <taxon>Hypocreomycetidae</taxon>
        <taxon>Hypocreales</taxon>
        <taxon>Hypocreaceae</taxon>
        <taxon>Trichoderma</taxon>
    </lineage>
</organism>
<evidence type="ECO:0000256" key="1">
    <source>
        <dbReference type="ARBA" id="ARBA00023002"/>
    </source>
</evidence>
<dbReference type="PANTHER" id="PTHR43333:SF1">
    <property type="entry name" value="D-ISOMER SPECIFIC 2-HYDROXYACID DEHYDROGENASE NAD-BINDING DOMAIN-CONTAINING PROTEIN"/>
    <property type="match status" value="1"/>
</dbReference>
<dbReference type="Gene3D" id="3.40.50.720">
    <property type="entry name" value="NAD(P)-binding Rossmann-like Domain"/>
    <property type="match status" value="2"/>
</dbReference>
<evidence type="ECO:0000256" key="2">
    <source>
        <dbReference type="ARBA" id="ARBA00023027"/>
    </source>
</evidence>
<dbReference type="InterPro" id="IPR036291">
    <property type="entry name" value="NAD(P)-bd_dom_sf"/>
</dbReference>
<evidence type="ECO:0000259" key="3">
    <source>
        <dbReference type="Pfam" id="PF02826"/>
    </source>
</evidence>
<feature type="domain" description="D-isomer specific 2-hydroxyacid dehydrogenase NAD-binding" evidence="3">
    <location>
        <begin position="245"/>
        <end position="333"/>
    </location>
</feature>
<feature type="domain" description="D-isomer specific 2-hydroxyacid dehydrogenase NAD-binding" evidence="3">
    <location>
        <begin position="136"/>
        <end position="205"/>
    </location>
</feature>
<dbReference type="Proteomes" id="UP000054821">
    <property type="component" value="Unassembled WGS sequence"/>
</dbReference>
<sequence>MAPTANKALNGHKLLVLLGVTGPPKILLGTTFQPEWIAELKELFSGLEIITVEGCIWNTPAFEEKFPEKEWKDVTILVTGNALPAAHIAPKLEYVQIQSAGANHILQNPLFSDTDVALCTASGVHGPQIAEWVVTTFLAFQHQIPQYIDFQRQKTWHKLDDPVHDAVGQRVGILGYGAVGRQIARVVKALGMDIHACNLHPRLTPESRKDETYTPAGLGDPEGAFPSKWFSAENTEGLHEFLGSGLDLLVITIPLTEKSRGIISMRELALLAKKKAFVSNIGRGEVVVTDDLIDALEEGTIRGAALDVTDPEPLPDGHRLWGTKNLFISPHVSGNSSSYARRVFEVLKYNLIRMSEGKELTNKVDKSKGY</sequence>
<dbReference type="InterPro" id="IPR029752">
    <property type="entry name" value="D-isomer_DH_CS1"/>
</dbReference>
<dbReference type="PROSITE" id="PS00065">
    <property type="entry name" value="D_2_HYDROXYACID_DH_1"/>
    <property type="match status" value="1"/>
</dbReference>
<evidence type="ECO:0000313" key="5">
    <source>
        <dbReference type="Proteomes" id="UP000054821"/>
    </source>
</evidence>
<dbReference type="SUPFAM" id="SSF51735">
    <property type="entry name" value="NAD(P)-binding Rossmann-fold domains"/>
    <property type="match status" value="1"/>
</dbReference>